<dbReference type="EMBL" id="JANEYF010002429">
    <property type="protein sequence ID" value="KAJ8946602.1"/>
    <property type="molecule type" value="Genomic_DNA"/>
</dbReference>
<keyword evidence="3" id="KW-1185">Reference proteome</keyword>
<reference evidence="2" key="1">
    <citation type="journal article" date="2023" name="Insect Mol. Biol.">
        <title>Genome sequencing provides insights into the evolution of gene families encoding plant cell wall-degrading enzymes in longhorned beetles.</title>
        <authorList>
            <person name="Shin N.R."/>
            <person name="Okamura Y."/>
            <person name="Kirsch R."/>
            <person name="Pauchet Y."/>
        </authorList>
    </citation>
    <scope>NUCLEOTIDE SEQUENCE</scope>
    <source>
        <strain evidence="2">RBIC_L_NR</strain>
    </source>
</reference>
<gene>
    <name evidence="2" type="ORF">NQ314_008858</name>
</gene>
<dbReference type="Proteomes" id="UP001162156">
    <property type="component" value="Unassembled WGS sequence"/>
</dbReference>
<accession>A0AAV8Y701</accession>
<evidence type="ECO:0000313" key="2">
    <source>
        <dbReference type="EMBL" id="KAJ8946602.1"/>
    </source>
</evidence>
<comment type="caution">
    <text evidence="2">The sequence shown here is derived from an EMBL/GenBank/DDBJ whole genome shotgun (WGS) entry which is preliminary data.</text>
</comment>
<feature type="domain" description="PiggyBac transposable element-derived protein" evidence="1">
    <location>
        <begin position="20"/>
        <end position="95"/>
    </location>
</feature>
<evidence type="ECO:0000313" key="3">
    <source>
        <dbReference type="Proteomes" id="UP001162156"/>
    </source>
</evidence>
<protein>
    <recommendedName>
        <fullName evidence="1">PiggyBac transposable element-derived protein domain-containing protein</fullName>
    </recommendedName>
</protein>
<dbReference type="PANTHER" id="PTHR46599">
    <property type="entry name" value="PIGGYBAC TRANSPOSABLE ELEMENT-DERIVED PROTEIN 4"/>
    <property type="match status" value="1"/>
</dbReference>
<proteinExistence type="predicted"/>
<name>A0AAV8Y701_9CUCU</name>
<organism evidence="2 3">
    <name type="scientific">Rhamnusium bicolor</name>
    <dbReference type="NCBI Taxonomy" id="1586634"/>
    <lineage>
        <taxon>Eukaryota</taxon>
        <taxon>Metazoa</taxon>
        <taxon>Ecdysozoa</taxon>
        <taxon>Arthropoda</taxon>
        <taxon>Hexapoda</taxon>
        <taxon>Insecta</taxon>
        <taxon>Pterygota</taxon>
        <taxon>Neoptera</taxon>
        <taxon>Endopterygota</taxon>
        <taxon>Coleoptera</taxon>
        <taxon>Polyphaga</taxon>
        <taxon>Cucujiformia</taxon>
        <taxon>Chrysomeloidea</taxon>
        <taxon>Cerambycidae</taxon>
        <taxon>Lepturinae</taxon>
        <taxon>Rhagiini</taxon>
        <taxon>Rhamnusium</taxon>
    </lineage>
</organism>
<dbReference type="AlphaFoldDB" id="A0AAV8Y701"/>
<evidence type="ECO:0000259" key="1">
    <source>
        <dbReference type="Pfam" id="PF13843"/>
    </source>
</evidence>
<dbReference type="PANTHER" id="PTHR46599:SF3">
    <property type="entry name" value="PIGGYBAC TRANSPOSABLE ELEMENT-DERIVED PROTEIN 4"/>
    <property type="match status" value="1"/>
</dbReference>
<sequence>MEYVEDIFCSQGITDKSRITRWKSVTCDEILKFIALVLHTGTIKMNRLQDYWKSHPLYNMKCFSAFMSRDRFLIILRCLHFARKPVYGENFTDQLYKSDHF</sequence>
<dbReference type="Pfam" id="PF13843">
    <property type="entry name" value="DDE_Tnp_1_7"/>
    <property type="match status" value="1"/>
</dbReference>
<dbReference type="InterPro" id="IPR029526">
    <property type="entry name" value="PGBD"/>
</dbReference>